<dbReference type="EMBL" id="JAVDPY010000002">
    <property type="protein sequence ID" value="MDR6333078.1"/>
    <property type="molecule type" value="Genomic_DNA"/>
</dbReference>
<sequence>MSDDTPIATVRWERGDAVFTDGRYPRAHQWMFDGLTVPGSSSPAVVRLPLSKADAVDPEEALAASLSACHMLFVLDFARRGGFCIDVYEDKVMAAFGKTERGKTWISRIALNPAIVFSGDKTPTAEDVAALHDKAHDECFVANSLRSEVVITPSFTIA</sequence>
<reference evidence="1" key="1">
    <citation type="submission" date="2022-12" db="EMBL/GenBank/DDBJ databases">
        <title>Reference genome sequencing for broad-spectrum identification of bacterial and archaeal isolates by mass spectrometry.</title>
        <authorList>
            <person name="Sekiguchi Y."/>
            <person name="Tourlousse D.M."/>
        </authorList>
    </citation>
    <scope>NUCLEOTIDE SEQUENCE</scope>
    <source>
        <strain evidence="1">301</strain>
    </source>
</reference>
<dbReference type="Proteomes" id="UP001245370">
    <property type="component" value="Unassembled WGS sequence"/>
</dbReference>
<dbReference type="InterPro" id="IPR015946">
    <property type="entry name" value="KH_dom-like_a/b"/>
</dbReference>
<name>A0A9W6CFY0_XANFL</name>
<keyword evidence="4" id="KW-1185">Reference proteome</keyword>
<proteinExistence type="predicted"/>
<dbReference type="Pfam" id="PF02566">
    <property type="entry name" value="OsmC"/>
    <property type="match status" value="1"/>
</dbReference>
<comment type="caution">
    <text evidence="1">The sequence shown here is derived from an EMBL/GenBank/DDBJ whole genome shotgun (WGS) entry which is preliminary data.</text>
</comment>
<gene>
    <name evidence="2" type="ORF">GGQ86_001542</name>
    <name evidence="1" type="ORF">XFLAVUS301_10300</name>
</gene>
<dbReference type="AlphaFoldDB" id="A0A9W6CFY0"/>
<dbReference type="GeneID" id="95761823"/>
<dbReference type="SUPFAM" id="SSF82784">
    <property type="entry name" value="OsmC-like"/>
    <property type="match status" value="1"/>
</dbReference>
<dbReference type="PANTHER" id="PTHR42830:SF2">
    <property type="entry name" value="OSMC_OHR FAMILY PROTEIN"/>
    <property type="match status" value="1"/>
</dbReference>
<dbReference type="InterPro" id="IPR003718">
    <property type="entry name" value="OsmC/Ohr_fam"/>
</dbReference>
<dbReference type="Proteomes" id="UP001144397">
    <property type="component" value="Unassembled WGS sequence"/>
</dbReference>
<reference evidence="2 4" key="2">
    <citation type="submission" date="2023-07" db="EMBL/GenBank/DDBJ databases">
        <title>Genomic Encyclopedia of Type Strains, Phase IV (KMG-IV): sequencing the most valuable type-strain genomes for metagenomic binning, comparative biology and taxonomic classification.</title>
        <authorList>
            <person name="Goeker M."/>
        </authorList>
    </citation>
    <scope>NUCLEOTIDE SEQUENCE [LARGE SCALE GENOMIC DNA]</scope>
    <source>
        <strain evidence="2 4">DSM 338</strain>
    </source>
</reference>
<dbReference type="InterPro" id="IPR036102">
    <property type="entry name" value="OsmC/Ohrsf"/>
</dbReference>
<evidence type="ECO:0000313" key="3">
    <source>
        <dbReference type="Proteomes" id="UP001144397"/>
    </source>
</evidence>
<evidence type="ECO:0000313" key="4">
    <source>
        <dbReference type="Proteomes" id="UP001245370"/>
    </source>
</evidence>
<dbReference type="RefSeq" id="WP_168457582.1">
    <property type="nucleotide sequence ID" value="NZ_BSDO01000001.1"/>
</dbReference>
<dbReference type="Gene3D" id="3.30.300.20">
    <property type="match status" value="1"/>
</dbReference>
<accession>A0A9W6CFY0</accession>
<evidence type="ECO:0000313" key="2">
    <source>
        <dbReference type="EMBL" id="MDR6333078.1"/>
    </source>
</evidence>
<dbReference type="PANTHER" id="PTHR42830">
    <property type="entry name" value="OSMOTICALLY INDUCIBLE FAMILY PROTEIN"/>
    <property type="match status" value="1"/>
</dbReference>
<organism evidence="1 3">
    <name type="scientific">Xanthobacter flavus</name>
    <dbReference type="NCBI Taxonomy" id="281"/>
    <lineage>
        <taxon>Bacteria</taxon>
        <taxon>Pseudomonadati</taxon>
        <taxon>Pseudomonadota</taxon>
        <taxon>Alphaproteobacteria</taxon>
        <taxon>Hyphomicrobiales</taxon>
        <taxon>Xanthobacteraceae</taxon>
        <taxon>Xanthobacter</taxon>
    </lineage>
</organism>
<protein>
    <submittedName>
        <fullName evidence="2">Organic hydroperoxide reductase OsmC/OhrA</fullName>
    </submittedName>
    <submittedName>
        <fullName evidence="1">Peroxiredoxin</fullName>
    </submittedName>
</protein>
<evidence type="ECO:0000313" key="1">
    <source>
        <dbReference type="EMBL" id="GLI21356.1"/>
    </source>
</evidence>
<dbReference type="InterPro" id="IPR052707">
    <property type="entry name" value="OsmC_Ohr_Peroxiredoxin"/>
</dbReference>
<dbReference type="EMBL" id="BSDO01000001">
    <property type="protein sequence ID" value="GLI21356.1"/>
    <property type="molecule type" value="Genomic_DNA"/>
</dbReference>